<dbReference type="GO" id="GO:0004029">
    <property type="term" value="F:aldehyde dehydrogenase (NAD+) activity"/>
    <property type="evidence" value="ECO:0007669"/>
    <property type="project" value="TreeGrafter"/>
</dbReference>
<dbReference type="InterPro" id="IPR051783">
    <property type="entry name" value="NAD(P)-dependent_oxidoreduct"/>
</dbReference>
<dbReference type="PANTHER" id="PTHR48079:SF6">
    <property type="entry name" value="NAD(P)-BINDING DOMAIN-CONTAINING PROTEIN-RELATED"/>
    <property type="match status" value="1"/>
</dbReference>
<dbReference type="AlphaFoldDB" id="A0A1M6MBQ8"/>
<gene>
    <name evidence="3" type="ORF">SAMN04488513_10983</name>
</gene>
<dbReference type="Gene3D" id="3.40.50.720">
    <property type="entry name" value="NAD(P)-binding Rossmann-like Domain"/>
    <property type="match status" value="1"/>
</dbReference>
<feature type="transmembrane region" description="Helical" evidence="1">
    <location>
        <begin position="451"/>
        <end position="472"/>
    </location>
</feature>
<dbReference type="OrthoDB" id="9774199at2"/>
<feature type="domain" description="NAD(P)-binding" evidence="2">
    <location>
        <begin position="7"/>
        <end position="144"/>
    </location>
</feature>
<keyword evidence="1" id="KW-0812">Transmembrane</keyword>
<dbReference type="SUPFAM" id="SSF51735">
    <property type="entry name" value="NAD(P)-binding Rossmann-fold domains"/>
    <property type="match status" value="1"/>
</dbReference>
<dbReference type="InterPro" id="IPR021295">
    <property type="entry name" value="DUF2867"/>
</dbReference>
<dbReference type="GO" id="GO:0005737">
    <property type="term" value="C:cytoplasm"/>
    <property type="evidence" value="ECO:0007669"/>
    <property type="project" value="TreeGrafter"/>
</dbReference>
<reference evidence="4" key="1">
    <citation type="submission" date="2016-11" db="EMBL/GenBank/DDBJ databases">
        <authorList>
            <person name="Varghese N."/>
            <person name="Submissions S."/>
        </authorList>
    </citation>
    <scope>NUCLEOTIDE SEQUENCE [LARGE SCALE GENOMIC DNA]</scope>
    <source>
        <strain evidence="4">DSM 19858</strain>
    </source>
</reference>
<evidence type="ECO:0000313" key="3">
    <source>
        <dbReference type="EMBL" id="SHJ80847.1"/>
    </source>
</evidence>
<sequence length="475" mass="54286">MKILLTGANGYIGMRLLPQLLKEGHKVVCAVRDETRFSISGEMRDQIEVVEIDFLKNVESGKLPQDIEAAYFLIHSMSASTDTFDKMEAQTAKNFNSYMAKTGVKQVVYLSGIVNDEQLSKHLQSRKNVEQILYQGPFELTVLRAGIIVGSGSSSFEIIRDLCEKLPVMITPKWVLTKTQPIAIRDVIAFLTGVLGRPETYNASFDIAGPDVLSYKEMLVQYAKARGFKNWILTVPVMTPKLSSYWLYFVTSTSYKLAMNLVDSMKIEVVAKDRRLQEILNIEPHTYREAIDLAFKKIEQNQVISSWKDSMVSGRFKKDLGQFIQVPKYGVLTDKKAIKVDHPEQVLSNIWKIGGENGWYYGNRLWKIRGFLDKLFGGVGLRRGRTHAHKIYAGDSLDFWRVLLADREGKRLLLFAEMKLPGEAWLEFKIDKDQVLHQTATFRPRGLKGRLYWYSLVPFHYFIFGGMVRNIAKTP</sequence>
<dbReference type="InterPro" id="IPR036291">
    <property type="entry name" value="NAD(P)-bd_dom_sf"/>
</dbReference>
<dbReference type="RefSeq" id="WP_072995151.1">
    <property type="nucleotide sequence ID" value="NZ_FQYU01000009.1"/>
</dbReference>
<organism evidence="3 4">
    <name type="scientific">Pseudozobellia thermophila</name>
    <dbReference type="NCBI Taxonomy" id="192903"/>
    <lineage>
        <taxon>Bacteria</taxon>
        <taxon>Pseudomonadati</taxon>
        <taxon>Bacteroidota</taxon>
        <taxon>Flavobacteriia</taxon>
        <taxon>Flavobacteriales</taxon>
        <taxon>Flavobacteriaceae</taxon>
        <taxon>Pseudozobellia</taxon>
    </lineage>
</organism>
<dbReference type="PANTHER" id="PTHR48079">
    <property type="entry name" value="PROTEIN YEEZ"/>
    <property type="match status" value="1"/>
</dbReference>
<evidence type="ECO:0000313" key="4">
    <source>
        <dbReference type="Proteomes" id="UP000184543"/>
    </source>
</evidence>
<evidence type="ECO:0000259" key="2">
    <source>
        <dbReference type="Pfam" id="PF13460"/>
    </source>
</evidence>
<accession>A0A1M6MBQ8</accession>
<keyword evidence="1" id="KW-0472">Membrane</keyword>
<keyword evidence="1" id="KW-1133">Transmembrane helix</keyword>
<dbReference type="EMBL" id="FQYU01000009">
    <property type="protein sequence ID" value="SHJ80847.1"/>
    <property type="molecule type" value="Genomic_DNA"/>
</dbReference>
<dbReference type="Pfam" id="PF13460">
    <property type="entry name" value="NAD_binding_10"/>
    <property type="match status" value="1"/>
</dbReference>
<proteinExistence type="predicted"/>
<name>A0A1M6MBQ8_9FLAO</name>
<dbReference type="Pfam" id="PF11066">
    <property type="entry name" value="DUF2867"/>
    <property type="match status" value="1"/>
</dbReference>
<evidence type="ECO:0000256" key="1">
    <source>
        <dbReference type="SAM" id="Phobius"/>
    </source>
</evidence>
<dbReference type="STRING" id="192903.SAMN04488513_10983"/>
<dbReference type="InterPro" id="IPR016040">
    <property type="entry name" value="NAD(P)-bd_dom"/>
</dbReference>
<dbReference type="Proteomes" id="UP000184543">
    <property type="component" value="Unassembled WGS sequence"/>
</dbReference>
<protein>
    <submittedName>
        <fullName evidence="3">Uncharacterized conserved protein YbjT, contains NAD(P)-binding and DUF2867 domains</fullName>
    </submittedName>
</protein>
<keyword evidence="4" id="KW-1185">Reference proteome</keyword>